<dbReference type="PIRSF" id="PIRSF005962">
    <property type="entry name" value="Pept_M20D_amidohydro"/>
    <property type="match status" value="1"/>
</dbReference>
<dbReference type="Pfam" id="PF07687">
    <property type="entry name" value="M20_dimer"/>
    <property type="match status" value="1"/>
</dbReference>
<dbReference type="Gene3D" id="3.30.70.360">
    <property type="match status" value="1"/>
</dbReference>
<name>A0ABV1DAG4_9FIRM</name>
<dbReference type="Pfam" id="PF01546">
    <property type="entry name" value="Peptidase_M20"/>
    <property type="match status" value="1"/>
</dbReference>
<dbReference type="InterPro" id="IPR036264">
    <property type="entry name" value="Bact_exopeptidase_dim_dom"/>
</dbReference>
<dbReference type="SUPFAM" id="SSF53187">
    <property type="entry name" value="Zn-dependent exopeptidases"/>
    <property type="match status" value="1"/>
</dbReference>
<dbReference type="PANTHER" id="PTHR11014:SF63">
    <property type="entry name" value="METALLOPEPTIDASE, PUTATIVE (AFU_ORTHOLOGUE AFUA_6G09600)-RELATED"/>
    <property type="match status" value="1"/>
</dbReference>
<dbReference type="EMBL" id="JBBMFM010000073">
    <property type="protein sequence ID" value="MEQ2426751.1"/>
    <property type="molecule type" value="Genomic_DNA"/>
</dbReference>
<evidence type="ECO:0000313" key="2">
    <source>
        <dbReference type="EMBL" id="MEQ2426751.1"/>
    </source>
</evidence>
<dbReference type="InterPro" id="IPR002933">
    <property type="entry name" value="Peptidase_M20"/>
</dbReference>
<feature type="domain" description="Peptidase M20 dimerisation" evidence="1">
    <location>
        <begin position="182"/>
        <end position="261"/>
    </location>
</feature>
<keyword evidence="3" id="KW-1185">Reference proteome</keyword>
<evidence type="ECO:0000259" key="1">
    <source>
        <dbReference type="Pfam" id="PF07687"/>
    </source>
</evidence>
<sequence>MVSEGIKNQMKEWRHYLHMHPESAFEETGTADYVAKLLAGMGLEVHTDIGGTGVVATLSAGNGTEVIGLRADMDAINMTETGEPDYCSLNPGKMHACGHDGHTATLLGAAKILSEQKNFNGTVRFIFQPAEEPGKGARAMLEDGLLDRFPVDEIYGLHNMPSLPTGTIHTKVGGIMASEDNFTIRIKGKGGHASSPHLGIDPLVTAAQIILALQTVVSRSANPLDPAVISCTEIHTDGVHNAIPSNVEILGDTRSFSPAMQALIEKRMRGICEGICQMNGAGCEFTYTHEFAPTVNWEQCAAVAARAAVNVAGEKGTNASCEPWMASEDFGTFLERIPGCFVFLGSGDCENGADNIALHNSRFDYNDKVLETGAEFFAELVRVRLPG</sequence>
<organism evidence="2 3">
    <name type="scientific">Enterocloster hominis</name>
    <name type="common">ex Hitch et al. 2024</name>
    <dbReference type="NCBI Taxonomy" id="1917870"/>
    <lineage>
        <taxon>Bacteria</taxon>
        <taxon>Bacillati</taxon>
        <taxon>Bacillota</taxon>
        <taxon>Clostridia</taxon>
        <taxon>Lachnospirales</taxon>
        <taxon>Lachnospiraceae</taxon>
        <taxon>Enterocloster</taxon>
    </lineage>
</organism>
<dbReference type="NCBIfam" id="TIGR01891">
    <property type="entry name" value="amidohydrolases"/>
    <property type="match status" value="1"/>
</dbReference>
<dbReference type="InterPro" id="IPR011650">
    <property type="entry name" value="Peptidase_M20_dimer"/>
</dbReference>
<protein>
    <submittedName>
        <fullName evidence="2">M20 aminoacylase family protein</fullName>
    </submittedName>
</protein>
<comment type="caution">
    <text evidence="2">The sequence shown here is derived from an EMBL/GenBank/DDBJ whole genome shotgun (WGS) entry which is preliminary data.</text>
</comment>
<dbReference type="PANTHER" id="PTHR11014">
    <property type="entry name" value="PEPTIDASE M20 FAMILY MEMBER"/>
    <property type="match status" value="1"/>
</dbReference>
<reference evidence="2 3" key="1">
    <citation type="submission" date="2024-03" db="EMBL/GenBank/DDBJ databases">
        <title>Human intestinal bacterial collection.</title>
        <authorList>
            <person name="Pauvert C."/>
            <person name="Hitch T.C.A."/>
            <person name="Clavel T."/>
        </authorList>
    </citation>
    <scope>NUCLEOTIDE SEQUENCE [LARGE SCALE GENOMIC DNA]</scope>
    <source>
        <strain evidence="2 3">CLA-SR-H021</strain>
    </source>
</reference>
<dbReference type="SUPFAM" id="SSF55031">
    <property type="entry name" value="Bacterial exopeptidase dimerisation domain"/>
    <property type="match status" value="1"/>
</dbReference>
<dbReference type="CDD" id="cd05666">
    <property type="entry name" value="M20_Acy1-like"/>
    <property type="match status" value="1"/>
</dbReference>
<accession>A0ABV1DAG4</accession>
<dbReference type="Proteomes" id="UP001454086">
    <property type="component" value="Unassembled WGS sequence"/>
</dbReference>
<dbReference type="InterPro" id="IPR017439">
    <property type="entry name" value="Amidohydrolase"/>
</dbReference>
<dbReference type="RefSeq" id="WP_008717683.1">
    <property type="nucleotide sequence ID" value="NZ_JAJFDX010000001.1"/>
</dbReference>
<proteinExistence type="predicted"/>
<dbReference type="Gene3D" id="3.40.630.10">
    <property type="entry name" value="Zn peptidases"/>
    <property type="match status" value="1"/>
</dbReference>
<evidence type="ECO:0000313" key="3">
    <source>
        <dbReference type="Proteomes" id="UP001454086"/>
    </source>
</evidence>
<gene>
    <name evidence="2" type="ORF">WMQ36_17410</name>
</gene>